<dbReference type="EMBL" id="JAAPAO010000578">
    <property type="protein sequence ID" value="KAF4656774.1"/>
    <property type="molecule type" value="Genomic_DNA"/>
</dbReference>
<dbReference type="OrthoDB" id="417481at2759"/>
<dbReference type="Proteomes" id="UP000591131">
    <property type="component" value="Unassembled WGS sequence"/>
</dbReference>
<gene>
    <name evidence="3" type="ORF">FOL47_008752</name>
</gene>
<protein>
    <recommendedName>
        <fullName evidence="2">Mei2-like C-terminal RNA recognition motif domain-containing protein</fullName>
    </recommendedName>
</protein>
<keyword evidence="4" id="KW-1185">Reference proteome</keyword>
<dbReference type="InterPro" id="IPR007201">
    <property type="entry name" value="Mei2-like_Rrm_C"/>
</dbReference>
<dbReference type="SUPFAM" id="SSF54928">
    <property type="entry name" value="RNA-binding domain, RBD"/>
    <property type="match status" value="1"/>
</dbReference>
<dbReference type="AlphaFoldDB" id="A0A7J6LC04"/>
<dbReference type="InterPro" id="IPR035979">
    <property type="entry name" value="RBD_domain_sf"/>
</dbReference>
<evidence type="ECO:0000256" key="1">
    <source>
        <dbReference type="SAM" id="MobiDB-lite"/>
    </source>
</evidence>
<evidence type="ECO:0000313" key="4">
    <source>
        <dbReference type="Proteomes" id="UP000591131"/>
    </source>
</evidence>
<reference evidence="3 4" key="1">
    <citation type="submission" date="2020-04" db="EMBL/GenBank/DDBJ databases">
        <title>Perkinsus chesapeaki whole genome sequence.</title>
        <authorList>
            <person name="Bogema D.R."/>
        </authorList>
    </citation>
    <scope>NUCLEOTIDE SEQUENCE [LARGE SCALE GENOMIC DNA]</scope>
    <source>
        <strain evidence="3">ATCC PRA-425</strain>
    </source>
</reference>
<evidence type="ECO:0000313" key="3">
    <source>
        <dbReference type="EMBL" id="KAF4656774.1"/>
    </source>
</evidence>
<organism evidence="3 4">
    <name type="scientific">Perkinsus chesapeaki</name>
    <name type="common">Clam parasite</name>
    <name type="synonym">Perkinsus andrewsi</name>
    <dbReference type="NCBI Taxonomy" id="330153"/>
    <lineage>
        <taxon>Eukaryota</taxon>
        <taxon>Sar</taxon>
        <taxon>Alveolata</taxon>
        <taxon>Perkinsozoa</taxon>
        <taxon>Perkinsea</taxon>
        <taxon>Perkinsida</taxon>
        <taxon>Perkinsidae</taxon>
        <taxon>Perkinsus</taxon>
    </lineage>
</organism>
<accession>A0A7J6LC04</accession>
<evidence type="ECO:0000259" key="2">
    <source>
        <dbReference type="Pfam" id="PF04059"/>
    </source>
</evidence>
<dbReference type="Pfam" id="PF04059">
    <property type="entry name" value="RRM_2"/>
    <property type="match status" value="1"/>
</dbReference>
<comment type="caution">
    <text evidence="3">The sequence shown here is derived from an EMBL/GenBank/DDBJ whole genome shotgun (WGS) entry which is preliminary data.</text>
</comment>
<sequence>MRRHSSPGPQRHASIHSGRRKAGSLVLDHKDVPKRFNFRHSRVGDKSVSEQEASSVNSTSPTTVMLRSIPYAYTPAELLDELAESLDFFQGSFDFFYLPANCKQSCNVGYAFINFREPQVCRAFLETACLHKYKKHTRSNRVFAEVSLAHVQGLHSNLEYLRRTRVGTVSAKNLTGIYSPMVFVEGVERPLTVQEFSRPEMFKESRPSMNENCTSVSTTPDLAPVDFDDCDSIELLSLLFALSNDVDTNSSDFLGNPFHVNEHVLFDY</sequence>
<dbReference type="GO" id="GO:0003676">
    <property type="term" value="F:nucleic acid binding"/>
    <property type="evidence" value="ECO:0007669"/>
    <property type="project" value="InterPro"/>
</dbReference>
<feature type="region of interest" description="Disordered" evidence="1">
    <location>
        <begin position="1"/>
        <end position="22"/>
    </location>
</feature>
<proteinExistence type="predicted"/>
<feature type="domain" description="Mei2-like C-terminal RNA recognition motif" evidence="2">
    <location>
        <begin position="62"/>
        <end position="161"/>
    </location>
</feature>
<name>A0A7J6LC04_PERCH</name>
<feature type="compositionally biased region" description="Basic residues" evidence="1">
    <location>
        <begin position="13"/>
        <end position="22"/>
    </location>
</feature>